<dbReference type="Proteomes" id="UP001151532">
    <property type="component" value="Chromosome 12"/>
</dbReference>
<evidence type="ECO:0000313" key="2">
    <source>
        <dbReference type="Proteomes" id="UP001151532"/>
    </source>
</evidence>
<dbReference type="EMBL" id="JAPFFK010000008">
    <property type="protein sequence ID" value="KAJ6748732.1"/>
    <property type="molecule type" value="Genomic_DNA"/>
</dbReference>
<reference evidence="1" key="2">
    <citation type="journal article" date="2023" name="Int. J. Mol. Sci.">
        <title>De Novo Assembly and Annotation of 11 Diverse Shrub Willow (Salix) Genomes Reveals Novel Gene Organization in Sex-Linked Regions.</title>
        <authorList>
            <person name="Hyden B."/>
            <person name="Feng K."/>
            <person name="Yates T.B."/>
            <person name="Jawdy S."/>
            <person name="Cereghino C."/>
            <person name="Smart L.B."/>
            <person name="Muchero W."/>
        </authorList>
    </citation>
    <scope>NUCLEOTIDE SEQUENCE</scope>
    <source>
        <tissue evidence="1">Shoot tip</tissue>
    </source>
</reference>
<gene>
    <name evidence="1" type="ORF">OIU79_029759</name>
</gene>
<reference evidence="1" key="1">
    <citation type="submission" date="2022-11" db="EMBL/GenBank/DDBJ databases">
        <authorList>
            <person name="Hyden B.L."/>
            <person name="Feng K."/>
            <person name="Yates T."/>
            <person name="Jawdy S."/>
            <person name="Smart L.B."/>
            <person name="Muchero W."/>
        </authorList>
    </citation>
    <scope>NUCLEOTIDE SEQUENCE</scope>
    <source>
        <tissue evidence="1">Shoot tip</tissue>
    </source>
</reference>
<protein>
    <submittedName>
        <fullName evidence="1">Uncharacterized protein</fullName>
    </submittedName>
</protein>
<proteinExistence type="predicted"/>
<name>A0A9Q0VHV5_SALPP</name>
<comment type="caution">
    <text evidence="1">The sequence shown here is derived from an EMBL/GenBank/DDBJ whole genome shotgun (WGS) entry which is preliminary data.</text>
</comment>
<sequence>MSRAAIYNDPFGSRTASQEATFWVARIASPPCQANIPVSESEKDQQSHKRCPGVETAGENIIITFPPFCPMSEKNISSLS</sequence>
<dbReference type="AlphaFoldDB" id="A0A9Q0VHV5"/>
<evidence type="ECO:0000313" key="1">
    <source>
        <dbReference type="EMBL" id="KAJ6748732.1"/>
    </source>
</evidence>
<accession>A0A9Q0VHV5</accession>
<keyword evidence="2" id="KW-1185">Reference proteome</keyword>
<organism evidence="1 2">
    <name type="scientific">Salix purpurea</name>
    <name type="common">Purple osier willow</name>
    <dbReference type="NCBI Taxonomy" id="77065"/>
    <lineage>
        <taxon>Eukaryota</taxon>
        <taxon>Viridiplantae</taxon>
        <taxon>Streptophyta</taxon>
        <taxon>Embryophyta</taxon>
        <taxon>Tracheophyta</taxon>
        <taxon>Spermatophyta</taxon>
        <taxon>Magnoliopsida</taxon>
        <taxon>eudicotyledons</taxon>
        <taxon>Gunneridae</taxon>
        <taxon>Pentapetalae</taxon>
        <taxon>rosids</taxon>
        <taxon>fabids</taxon>
        <taxon>Malpighiales</taxon>
        <taxon>Salicaceae</taxon>
        <taxon>Saliceae</taxon>
        <taxon>Salix</taxon>
    </lineage>
</organism>